<dbReference type="SUPFAM" id="SSF56235">
    <property type="entry name" value="N-terminal nucleophile aminohydrolases (Ntn hydrolases)"/>
    <property type="match status" value="1"/>
</dbReference>
<protein>
    <recommendedName>
        <fullName evidence="2">Glutamine amidotransferase type-2 domain-containing protein</fullName>
    </recommendedName>
</protein>
<evidence type="ECO:0000259" key="2">
    <source>
        <dbReference type="PROSITE" id="PS51278"/>
    </source>
</evidence>
<dbReference type="PROSITE" id="PS51278">
    <property type="entry name" value="GATASE_TYPE_2"/>
    <property type="match status" value="1"/>
</dbReference>
<sequence length="265" mass="30826">MCRILFAVGDGKRVRPLLEALLKSSEHDPYKLARKKGSQHRDGWGYLLLKDGYIEHYRSESAIFEDRKKVKEAMEKLDGFVIFMAHTRAASQGEKNLFNVQPFGFSTRRGFIFWTLHNGDLNKKQLIEMGGLNPEELKGASDSYVMGAYLCRFLEGIEKEHLLRRFIEIKTATRSLMNTATLLMNNKREIRVFITAYMTDVYASDTLNYYYGRLLYFEGADVFATVSSTFEHYSYIPFEEVENGTAFYVKIYPKTERFEIEEVKL</sequence>
<dbReference type="Pfam" id="PF13230">
    <property type="entry name" value="GATase_4"/>
    <property type="match status" value="1"/>
</dbReference>
<accession>A0A0S1X9N8</accession>
<evidence type="ECO:0000313" key="3">
    <source>
        <dbReference type="EMBL" id="ALM74476.1"/>
    </source>
</evidence>
<feature type="domain" description="Glutamine amidotransferase type-2" evidence="2">
    <location>
        <begin position="2"/>
        <end position="265"/>
    </location>
</feature>
<dbReference type="GeneID" id="26135792"/>
<dbReference type="PATRIC" id="fig|55802.8.peg.504"/>
<dbReference type="Gene3D" id="3.60.20.10">
    <property type="entry name" value="Glutamine Phosphoribosylpyrophosphate, subunit 1, domain 1"/>
    <property type="match status" value="1"/>
</dbReference>
<dbReference type="InterPro" id="IPR029055">
    <property type="entry name" value="Ntn_hydrolases_N"/>
</dbReference>
<dbReference type="AlphaFoldDB" id="A0A0S1X9N8"/>
<dbReference type="RefSeq" id="WP_056933357.1">
    <property type="nucleotide sequence ID" value="NZ_CP013050.1"/>
</dbReference>
<proteinExistence type="predicted"/>
<keyword evidence="1" id="KW-0315">Glutamine amidotransferase</keyword>
<name>A0A0S1X9N8_THEBA</name>
<reference evidence="3 4" key="1">
    <citation type="journal article" date="2016" name="Genome Announc.">
        <title>Complete genome sequence of the hyperthermophilic and piezophilic archaeon Thermococcus barophilus Ch5, capable of growth at the expense of hydrogenogenesis from carbon monoxide and formate.</title>
        <authorList>
            <person name="Oger P."/>
            <person name="Sokolova T.G."/>
            <person name="Kozhevnikova D.A."/>
            <person name="Taranov E.A."/>
            <person name="Vannier P."/>
            <person name="Lee H.S."/>
            <person name="Kwon K.K."/>
            <person name="Kang S.G."/>
            <person name="Lee J.H."/>
            <person name="Bonch-Osmolovskaya E.A."/>
            <person name="Lebedinsky A.V."/>
        </authorList>
    </citation>
    <scope>NUCLEOTIDE SEQUENCE [LARGE SCALE GENOMIC DNA]</scope>
    <source>
        <strain evidence="4">Ch5</strain>
    </source>
</reference>
<dbReference type="InterPro" id="IPR026869">
    <property type="entry name" value="EgtC-like"/>
</dbReference>
<dbReference type="STRING" id="55802.TBCH5v1_0508"/>
<gene>
    <name evidence="3" type="ORF">TBCH5v1_0508</name>
</gene>
<dbReference type="PANTHER" id="PTHR42824:SF1">
    <property type="entry name" value="GLUTAMINE AMIDOTRANSFERASE YAFJ-RELATED"/>
    <property type="match status" value="1"/>
</dbReference>
<dbReference type="Proteomes" id="UP000066042">
    <property type="component" value="Chromosome"/>
</dbReference>
<dbReference type="PANTHER" id="PTHR42824">
    <property type="entry name" value="GLUTAMINE AMIDOTRANSFERASE"/>
    <property type="match status" value="1"/>
</dbReference>
<dbReference type="InterPro" id="IPR017932">
    <property type="entry name" value="GATase_2_dom"/>
</dbReference>
<organism evidence="3 4">
    <name type="scientific">Thermococcus barophilus</name>
    <dbReference type="NCBI Taxonomy" id="55802"/>
    <lineage>
        <taxon>Archaea</taxon>
        <taxon>Methanobacteriati</taxon>
        <taxon>Methanobacteriota</taxon>
        <taxon>Thermococci</taxon>
        <taxon>Thermococcales</taxon>
        <taxon>Thermococcaceae</taxon>
        <taxon>Thermococcus</taxon>
    </lineage>
</organism>
<dbReference type="EMBL" id="CP013050">
    <property type="protein sequence ID" value="ALM74476.1"/>
    <property type="molecule type" value="Genomic_DNA"/>
</dbReference>
<evidence type="ECO:0000313" key="4">
    <source>
        <dbReference type="Proteomes" id="UP000066042"/>
    </source>
</evidence>
<evidence type="ECO:0000256" key="1">
    <source>
        <dbReference type="ARBA" id="ARBA00022962"/>
    </source>
</evidence>